<dbReference type="InterPro" id="IPR020472">
    <property type="entry name" value="WD40_PAC1"/>
</dbReference>
<dbReference type="GO" id="GO:0010992">
    <property type="term" value="P:ubiquitin recycling"/>
    <property type="evidence" value="ECO:0007669"/>
    <property type="project" value="TreeGrafter"/>
</dbReference>
<dbReference type="InterPro" id="IPR015943">
    <property type="entry name" value="WD40/YVTN_repeat-like_dom_sf"/>
</dbReference>
<dbReference type="InterPro" id="IPR001680">
    <property type="entry name" value="WD40_rpt"/>
</dbReference>
<feature type="repeat" description="WD" evidence="8">
    <location>
        <begin position="218"/>
        <end position="248"/>
    </location>
</feature>
<dbReference type="PROSITE" id="PS50082">
    <property type="entry name" value="WD_REPEATS_2"/>
    <property type="match status" value="3"/>
</dbReference>
<dbReference type="Gene3D" id="2.130.10.10">
    <property type="entry name" value="YVTN repeat-like/Quinoprotein amine dehydrogenase"/>
    <property type="match status" value="1"/>
</dbReference>
<evidence type="ECO:0000256" key="8">
    <source>
        <dbReference type="PROSITE-ProRule" id="PRU00221"/>
    </source>
</evidence>
<dbReference type="SUPFAM" id="SSF50978">
    <property type="entry name" value="WD40 repeat-like"/>
    <property type="match status" value="1"/>
</dbReference>
<comment type="caution">
    <text evidence="11">The sequence shown here is derived from an EMBL/GenBank/DDBJ whole genome shotgun (WGS) entry which is preliminary data.</text>
</comment>
<evidence type="ECO:0000259" key="9">
    <source>
        <dbReference type="PROSITE" id="PS51394"/>
    </source>
</evidence>
<dbReference type="GO" id="GO:0043161">
    <property type="term" value="P:proteasome-mediated ubiquitin-dependent protein catabolic process"/>
    <property type="evidence" value="ECO:0007669"/>
    <property type="project" value="TreeGrafter"/>
</dbReference>
<proteinExistence type="inferred from homology"/>
<keyword evidence="6" id="KW-0677">Repeat</keyword>
<evidence type="ECO:0000256" key="2">
    <source>
        <dbReference type="ARBA" id="ARBA00004496"/>
    </source>
</evidence>
<sequence length="740" mass="82093">MAAINNSYKIRTNLIGHTQDVRCLTCLPDLSIVSGSRDCTCQLWVPEADSINYSNCLKYTGHENFVSCVTTQSNYIITGCNDKIIRVFEHGTERPLCELKGHSENVCTITACHDGKILSGSWDKTGRVWMNQKCIFVLSGHESAVWAVAILEDGETMLTGSADKTIRIWNKGTCLQTLKGHSDAVRSIAVWGKDKFLSCSNDASIKLWNINGTCLQTFYGHTNYVYSLSIINENEFISGGEDRSVKIWRNGECVQTISHPTESVWDVCVLPNEDIVTAASDGIIRIFSKNPERQAPDDIQEAYSQSVSSSTIPAQIGDINTDQLPSKSALLNPGKADGQTMMIKDGNNIEAYNWVAADGQWIKVGNVVGGASGNKTLYEGKEYDFVFDVDIQEGKPALKLPFNTTEDPWMAAHEFLERNDLSPLFLDQVAKFIVTNTKGATLGSRQDQGFADPFTGGNQYVPSSVSGSTTQAPAPPVTSKRVSNHFPVEEFQCFENINSAQIFEKLEKFNEEVDEYLQLKESELTTLHDLITKTKAKMSSDEEDTVWKSLSWSPQLAWPCLDILRLLVLRYPKVFCSERLFIVLKSFIDIYSAPFQCHAFTLRTFVNCFSSSEGRQLISSQLDDVLDASKIMMKGGNKHVQIAFGTLALNLTIAQTKQMGFGIETALSVLEFCCKTFTESEAKYRACAAIGTLLTKNDDEGVALAQSLSFTDILDEMTERDGKCDPRIIDCVKDIKKLLS</sequence>
<accession>A0A7I8VI44</accession>
<dbReference type="PROSITE" id="PS50294">
    <property type="entry name" value="WD_REPEATS_REGION"/>
    <property type="match status" value="3"/>
</dbReference>
<dbReference type="PRINTS" id="PR00320">
    <property type="entry name" value="GPROTEINBRPT"/>
</dbReference>
<evidence type="ECO:0000313" key="12">
    <source>
        <dbReference type="Proteomes" id="UP000549394"/>
    </source>
</evidence>
<evidence type="ECO:0000256" key="5">
    <source>
        <dbReference type="ARBA" id="ARBA00022574"/>
    </source>
</evidence>
<gene>
    <name evidence="11" type="ORF">DGYR_LOCUS4561</name>
</gene>
<dbReference type="GO" id="GO:0005634">
    <property type="term" value="C:nucleus"/>
    <property type="evidence" value="ECO:0007669"/>
    <property type="project" value="UniProtKB-SubCell"/>
</dbReference>
<dbReference type="Gene3D" id="3.10.20.870">
    <property type="entry name" value="PFU (PLAA family ubiquitin binding), C-terminal domain"/>
    <property type="match status" value="1"/>
</dbReference>
<dbReference type="PROSITE" id="PS51394">
    <property type="entry name" value="PFU"/>
    <property type="match status" value="1"/>
</dbReference>
<keyword evidence="4" id="KW-0963">Cytoplasm</keyword>
<feature type="repeat" description="WD" evidence="8">
    <location>
        <begin position="178"/>
        <end position="211"/>
    </location>
</feature>
<dbReference type="OrthoDB" id="10265988at2759"/>
<evidence type="ECO:0000256" key="4">
    <source>
        <dbReference type="ARBA" id="ARBA00022490"/>
    </source>
</evidence>
<evidence type="ECO:0000256" key="3">
    <source>
        <dbReference type="ARBA" id="ARBA00008495"/>
    </source>
</evidence>
<protein>
    <submittedName>
        <fullName evidence="11">DgyrCDS4814</fullName>
    </submittedName>
</protein>
<evidence type="ECO:0000256" key="7">
    <source>
        <dbReference type="ARBA" id="ARBA00023242"/>
    </source>
</evidence>
<dbReference type="InterPro" id="IPR036322">
    <property type="entry name" value="WD40_repeat_dom_sf"/>
</dbReference>
<dbReference type="PROSITE" id="PS51396">
    <property type="entry name" value="PUL"/>
    <property type="match status" value="1"/>
</dbReference>
<comment type="subcellular location">
    <subcellularLocation>
        <location evidence="2">Cytoplasm</location>
    </subcellularLocation>
    <subcellularLocation>
        <location evidence="1">Nucleus</location>
    </subcellularLocation>
</comment>
<feature type="repeat" description="WD" evidence="8">
    <location>
        <begin position="138"/>
        <end position="170"/>
    </location>
</feature>
<organism evidence="11 12">
    <name type="scientific">Dimorphilus gyrociliatus</name>
    <dbReference type="NCBI Taxonomy" id="2664684"/>
    <lineage>
        <taxon>Eukaryota</taxon>
        <taxon>Metazoa</taxon>
        <taxon>Spiralia</taxon>
        <taxon>Lophotrochozoa</taxon>
        <taxon>Annelida</taxon>
        <taxon>Polychaeta</taxon>
        <taxon>Polychaeta incertae sedis</taxon>
        <taxon>Dinophilidae</taxon>
        <taxon>Dimorphilus</taxon>
    </lineage>
</organism>
<dbReference type="PANTHER" id="PTHR19849:SF0">
    <property type="entry name" value="PHOSPHOLIPASE A-2-ACTIVATING PROTEIN"/>
    <property type="match status" value="1"/>
</dbReference>
<dbReference type="InterPro" id="IPR015155">
    <property type="entry name" value="PFU"/>
</dbReference>
<evidence type="ECO:0000313" key="11">
    <source>
        <dbReference type="EMBL" id="CAD5115874.1"/>
    </source>
</evidence>
<dbReference type="CDD" id="cd00200">
    <property type="entry name" value="WD40"/>
    <property type="match status" value="1"/>
</dbReference>
<keyword evidence="7" id="KW-0539">Nucleus</keyword>
<evidence type="ECO:0000259" key="10">
    <source>
        <dbReference type="PROSITE" id="PS51396"/>
    </source>
</evidence>
<dbReference type="Proteomes" id="UP000549394">
    <property type="component" value="Unassembled WGS sequence"/>
</dbReference>
<dbReference type="Gene3D" id="1.25.10.10">
    <property type="entry name" value="Leucine-rich Repeat Variant"/>
    <property type="match status" value="1"/>
</dbReference>
<dbReference type="GO" id="GO:0043130">
    <property type="term" value="F:ubiquitin binding"/>
    <property type="evidence" value="ECO:0007669"/>
    <property type="project" value="TreeGrafter"/>
</dbReference>
<comment type="similarity">
    <text evidence="3">Belongs to the WD repeat PLAP family.</text>
</comment>
<dbReference type="Pfam" id="PF09070">
    <property type="entry name" value="PFU"/>
    <property type="match status" value="1"/>
</dbReference>
<evidence type="ECO:0000256" key="1">
    <source>
        <dbReference type="ARBA" id="ARBA00004123"/>
    </source>
</evidence>
<dbReference type="PANTHER" id="PTHR19849">
    <property type="entry name" value="PHOSPHOLIPASE A-2-ACTIVATING PROTEIN"/>
    <property type="match status" value="1"/>
</dbReference>
<feature type="domain" description="PUL" evidence="10">
    <location>
        <begin position="484"/>
        <end position="738"/>
    </location>
</feature>
<dbReference type="Pfam" id="PF00400">
    <property type="entry name" value="WD40"/>
    <property type="match status" value="7"/>
</dbReference>
<dbReference type="GO" id="GO:0005737">
    <property type="term" value="C:cytoplasm"/>
    <property type="evidence" value="ECO:0007669"/>
    <property type="project" value="UniProtKB-SubCell"/>
</dbReference>
<dbReference type="AlphaFoldDB" id="A0A7I8VI44"/>
<keyword evidence="5 8" id="KW-0853">WD repeat</keyword>
<dbReference type="InterPro" id="IPR038122">
    <property type="entry name" value="PFU_sf"/>
</dbReference>
<dbReference type="EMBL" id="CAJFCJ010000006">
    <property type="protein sequence ID" value="CAD5115874.1"/>
    <property type="molecule type" value="Genomic_DNA"/>
</dbReference>
<feature type="domain" description="PFU" evidence="9">
    <location>
        <begin position="353"/>
        <end position="447"/>
    </location>
</feature>
<dbReference type="SMART" id="SM00320">
    <property type="entry name" value="WD40"/>
    <property type="match status" value="7"/>
</dbReference>
<evidence type="ECO:0000256" key="6">
    <source>
        <dbReference type="ARBA" id="ARBA00022737"/>
    </source>
</evidence>
<dbReference type="Pfam" id="PF08324">
    <property type="entry name" value="PUL"/>
    <property type="match status" value="1"/>
</dbReference>
<name>A0A7I8VI44_9ANNE</name>
<dbReference type="FunFam" id="2.130.10.10:FF:000175">
    <property type="entry name" value="Phospholipase A-2-activating protein"/>
    <property type="match status" value="1"/>
</dbReference>
<reference evidence="11 12" key="1">
    <citation type="submission" date="2020-08" db="EMBL/GenBank/DDBJ databases">
        <authorList>
            <person name="Hejnol A."/>
        </authorList>
    </citation>
    <scope>NUCLEOTIDE SEQUENCE [LARGE SCALE GENOMIC DNA]</scope>
</reference>
<dbReference type="InterPro" id="IPR013535">
    <property type="entry name" value="PUL_dom"/>
</dbReference>
<dbReference type="InterPro" id="IPR011989">
    <property type="entry name" value="ARM-like"/>
</dbReference>
<keyword evidence="12" id="KW-1185">Reference proteome</keyword>